<accession>A0A392S7B1</accession>
<keyword evidence="3" id="KW-1185">Reference proteome</keyword>
<dbReference type="InterPro" id="IPR056924">
    <property type="entry name" value="SH3_Tf2-1"/>
</dbReference>
<sequence>FFGPFKIVQQIGEVAFKLQLPDTSRVHPVFHVSQLKPYTGNVDTTPSLPETSEAEPTLAYPIVVLDQSVNA</sequence>
<dbReference type="Proteomes" id="UP000265520">
    <property type="component" value="Unassembled WGS sequence"/>
</dbReference>
<feature type="non-terminal residue" evidence="2">
    <location>
        <position position="1"/>
    </location>
</feature>
<dbReference type="Pfam" id="PF24626">
    <property type="entry name" value="SH3_Tf2-1"/>
    <property type="match status" value="1"/>
</dbReference>
<dbReference type="PANTHER" id="PTHR46148">
    <property type="entry name" value="CHROMO DOMAIN-CONTAINING PROTEIN"/>
    <property type="match status" value="1"/>
</dbReference>
<dbReference type="EMBL" id="LXQA010323147">
    <property type="protein sequence ID" value="MCI43880.1"/>
    <property type="molecule type" value="Genomic_DNA"/>
</dbReference>
<evidence type="ECO:0000313" key="2">
    <source>
        <dbReference type="EMBL" id="MCI43880.1"/>
    </source>
</evidence>
<name>A0A392S7B1_9FABA</name>
<dbReference type="AlphaFoldDB" id="A0A392S7B1"/>
<proteinExistence type="predicted"/>
<reference evidence="2 3" key="1">
    <citation type="journal article" date="2018" name="Front. Plant Sci.">
        <title>Red Clover (Trifolium pratense) and Zigzag Clover (T. medium) - A Picture of Genomic Similarities and Differences.</title>
        <authorList>
            <person name="Dluhosova J."/>
            <person name="Istvanek J."/>
            <person name="Nedelnik J."/>
            <person name="Repkova J."/>
        </authorList>
    </citation>
    <scope>NUCLEOTIDE SEQUENCE [LARGE SCALE GENOMIC DNA]</scope>
    <source>
        <strain evidence="3">cv. 10/8</strain>
        <tissue evidence="2">Leaf</tissue>
    </source>
</reference>
<evidence type="ECO:0000259" key="1">
    <source>
        <dbReference type="Pfam" id="PF24626"/>
    </source>
</evidence>
<comment type="caution">
    <text evidence="2">The sequence shown here is derived from an EMBL/GenBank/DDBJ whole genome shotgun (WGS) entry which is preliminary data.</text>
</comment>
<dbReference type="PANTHER" id="PTHR46148:SF52">
    <property type="entry name" value="OS04G0603800 PROTEIN"/>
    <property type="match status" value="1"/>
</dbReference>
<organism evidence="2 3">
    <name type="scientific">Trifolium medium</name>
    <dbReference type="NCBI Taxonomy" id="97028"/>
    <lineage>
        <taxon>Eukaryota</taxon>
        <taxon>Viridiplantae</taxon>
        <taxon>Streptophyta</taxon>
        <taxon>Embryophyta</taxon>
        <taxon>Tracheophyta</taxon>
        <taxon>Spermatophyta</taxon>
        <taxon>Magnoliopsida</taxon>
        <taxon>eudicotyledons</taxon>
        <taxon>Gunneridae</taxon>
        <taxon>Pentapetalae</taxon>
        <taxon>rosids</taxon>
        <taxon>fabids</taxon>
        <taxon>Fabales</taxon>
        <taxon>Fabaceae</taxon>
        <taxon>Papilionoideae</taxon>
        <taxon>50 kb inversion clade</taxon>
        <taxon>NPAAA clade</taxon>
        <taxon>Hologalegina</taxon>
        <taxon>IRL clade</taxon>
        <taxon>Trifolieae</taxon>
        <taxon>Trifolium</taxon>
    </lineage>
</organism>
<protein>
    <recommendedName>
        <fullName evidence="1">Tf2-1-like SH3-like domain-containing protein</fullName>
    </recommendedName>
</protein>
<evidence type="ECO:0000313" key="3">
    <source>
        <dbReference type="Proteomes" id="UP000265520"/>
    </source>
</evidence>
<feature type="domain" description="Tf2-1-like SH3-like" evidence="1">
    <location>
        <begin position="1"/>
        <end position="38"/>
    </location>
</feature>